<protein>
    <recommendedName>
        <fullName evidence="2">DH domain-containing protein</fullName>
    </recommendedName>
</protein>
<feature type="compositionally biased region" description="Low complexity" evidence="1">
    <location>
        <begin position="73"/>
        <end position="82"/>
    </location>
</feature>
<feature type="domain" description="DH" evidence="2">
    <location>
        <begin position="375"/>
        <end position="570"/>
    </location>
</feature>
<evidence type="ECO:0000313" key="4">
    <source>
        <dbReference type="Proteomes" id="UP000078387"/>
    </source>
</evidence>
<feature type="region of interest" description="Disordered" evidence="1">
    <location>
        <begin position="219"/>
        <end position="274"/>
    </location>
</feature>
<name>A0A5K1URN1_ENTHI</name>
<feature type="compositionally biased region" description="Polar residues" evidence="1">
    <location>
        <begin position="219"/>
        <end position="259"/>
    </location>
</feature>
<dbReference type="AlphaFoldDB" id="A0A5K1URN1"/>
<sequence length="719" mass="82881">MNSNVLYQLPPKKVLTGAPPLPKHPQKNFPSSTKHLQQPPKENKLTQNDNKIEVLHELPKQPLKAPPLPPLPKGAKPKVSPNPNSPPKPKETLPPQSQRPIIPKLEVPNSPKQHLSNPQRSNTSPIKPTDIHNETITQYSTQKQTPRSQCDIEKHLQKQRASVGSTQPLYALSPRQHISTPVKGVPKEPTLTNNFFKKTTHISPRQFSGDSFIVNTSSSTNCTSDITTPNNSSTSPKVNDLSCQSQKVIEPITTQNLGNNKEETSQEDKEELKHSRRGIGIFSKFSKSNDLLTSSTKDEKKKEKKEKKVKRKGDENCGYEIQSPRVDIVIQPNDFLKKYETYIINDDAESKIRFIPKNRIGEKVNGSELLMHTAELIFTEFMFCARLQIFKTWFEDIIKKEIPLLKHQEDLLFGPLDSLVDSISRMCLELEPLYYELLDNNINLEDKIVLDIILKYYAFVTGVQSGSVNLSTSFLPFVAHYTSLATNIDDFIKDNKQLNKLVTIQVNSCIDKNIKQFADLYFAPTQRICRYELLLSSILKEIKDKECKTAKYLNETIICYKEMNVNINELIFKSKYFYLKRYEYLDQIYKSNKPIIMANIVNTHFDSPEHFVSYYQGYKGAIIGNYKIELCIFYNGILRKDIKTSSFEFYPIETIYNELTEKEEDSLTENDIYFYDAKKKKSQIITMTSIEQRDQFNFNLRLTYDHFIKSHKTELTNVF</sequence>
<dbReference type="PANTHER" id="PTHR13217">
    <property type="entry name" value="PLECKSTRIN HOMOLOGY DOMAIN-CONTAINING FAMILY G MEMBER 7"/>
    <property type="match status" value="1"/>
</dbReference>
<dbReference type="Pfam" id="PF00621">
    <property type="entry name" value="RhoGEF"/>
    <property type="match status" value="1"/>
</dbReference>
<dbReference type="InterPro" id="IPR040181">
    <property type="entry name" value="PKHG5/7"/>
</dbReference>
<dbReference type="OMA" id="NINMEDK"/>
<feature type="region of interest" description="Disordered" evidence="1">
    <location>
        <begin position="1"/>
        <end position="163"/>
    </location>
</feature>
<dbReference type="VEuPathDB" id="AmoebaDB:KM1_081770"/>
<dbReference type="Gene3D" id="1.20.900.10">
    <property type="entry name" value="Dbl homology (DH) domain"/>
    <property type="match status" value="1"/>
</dbReference>
<reference evidence="3 4" key="1">
    <citation type="submission" date="2016-05" db="EMBL/GenBank/DDBJ databases">
        <title>First whole genome sequencing of Entamoeba histolytica HM1:IMSS-clone-6.</title>
        <authorList>
            <person name="Mukherjee Avik.K."/>
            <person name="Izumyama S."/>
            <person name="Nakada-Tsukui K."/>
            <person name="Nozaki T."/>
        </authorList>
    </citation>
    <scope>NUCLEOTIDE SEQUENCE [LARGE SCALE GENOMIC DNA]</scope>
    <source>
        <strain evidence="3 4">HM1:IMSS clone 6</strain>
    </source>
</reference>
<evidence type="ECO:0000313" key="3">
    <source>
        <dbReference type="EMBL" id="GAT93786.1"/>
    </source>
</evidence>
<dbReference type="EMBL" id="BDEQ01000001">
    <property type="protein sequence ID" value="GAT93786.1"/>
    <property type="molecule type" value="Genomic_DNA"/>
</dbReference>
<feature type="compositionally biased region" description="Basic residues" evidence="1">
    <location>
        <begin position="302"/>
        <end position="311"/>
    </location>
</feature>
<feature type="compositionally biased region" description="Polar residues" evidence="1">
    <location>
        <begin position="134"/>
        <end position="148"/>
    </location>
</feature>
<dbReference type="SUPFAM" id="SSF48065">
    <property type="entry name" value="DBL homology domain (DH-domain)"/>
    <property type="match status" value="1"/>
</dbReference>
<accession>A0A5K1URN1</accession>
<dbReference type="Proteomes" id="UP000078387">
    <property type="component" value="Unassembled WGS sequence"/>
</dbReference>
<proteinExistence type="predicted"/>
<dbReference type="VEuPathDB" id="AmoebaDB:KM1_081760"/>
<dbReference type="VEuPathDB" id="AmoebaDB:EHI8A_085800"/>
<dbReference type="VEuPathDB" id="AmoebaDB:EHI5A_047240"/>
<dbReference type="InterPro" id="IPR035899">
    <property type="entry name" value="DBL_dom_sf"/>
</dbReference>
<feature type="compositionally biased region" description="Basic and acidic residues" evidence="1">
    <location>
        <begin position="260"/>
        <end position="273"/>
    </location>
</feature>
<organism evidence="3 4">
    <name type="scientific">Entamoeba histolytica</name>
    <dbReference type="NCBI Taxonomy" id="5759"/>
    <lineage>
        <taxon>Eukaryota</taxon>
        <taxon>Amoebozoa</taxon>
        <taxon>Evosea</taxon>
        <taxon>Archamoebae</taxon>
        <taxon>Mastigamoebida</taxon>
        <taxon>Entamoebidae</taxon>
        <taxon>Entamoeba</taxon>
    </lineage>
</organism>
<dbReference type="InterPro" id="IPR000219">
    <property type="entry name" value="DH_dom"/>
</dbReference>
<dbReference type="GO" id="GO:0007266">
    <property type="term" value="P:Rho protein signal transduction"/>
    <property type="evidence" value="ECO:0007669"/>
    <property type="project" value="TreeGrafter"/>
</dbReference>
<evidence type="ECO:0000259" key="2">
    <source>
        <dbReference type="PROSITE" id="PS50010"/>
    </source>
</evidence>
<feature type="compositionally biased region" description="Polar residues" evidence="1">
    <location>
        <begin position="110"/>
        <end position="126"/>
    </location>
</feature>
<dbReference type="PROSITE" id="PS50010">
    <property type="entry name" value="DH_2"/>
    <property type="match status" value="1"/>
</dbReference>
<dbReference type="VEuPathDB" id="AmoebaDB:EHI7A_040770"/>
<feature type="region of interest" description="Disordered" evidence="1">
    <location>
        <begin position="293"/>
        <end position="313"/>
    </location>
</feature>
<comment type="caution">
    <text evidence="3">The sequence shown here is derived from an EMBL/GenBank/DDBJ whole genome shotgun (WGS) entry which is preliminary data.</text>
</comment>
<dbReference type="VEuPathDB" id="AmoebaDB:EHI_166990"/>
<evidence type="ECO:0000256" key="1">
    <source>
        <dbReference type="SAM" id="MobiDB-lite"/>
    </source>
</evidence>
<dbReference type="GO" id="GO:0005085">
    <property type="term" value="F:guanyl-nucleotide exchange factor activity"/>
    <property type="evidence" value="ECO:0007669"/>
    <property type="project" value="InterPro"/>
</dbReference>
<dbReference type="PANTHER" id="PTHR13217:SF11">
    <property type="entry name" value="PLECKSTRIN HOMOLOGY DOMAIN-CONTAINING FAMILY G MEMBER 5"/>
    <property type="match status" value="1"/>
</dbReference>
<feature type="compositionally biased region" description="Basic and acidic residues" evidence="1">
    <location>
        <begin position="50"/>
        <end position="59"/>
    </location>
</feature>
<gene>
    <name evidence="3" type="ORF">CL6EHI_166990</name>
</gene>